<protein>
    <recommendedName>
        <fullName evidence="3">Glucose-methanol-choline oxidoreductase C-terminal domain-containing protein</fullName>
    </recommendedName>
</protein>
<name>A0A8J7FDR4_9CYAN</name>
<sequence length="61" mass="6884">MEKAALPYLQEANYIYVVDSSFFPEVGAMNPKFTIVANASRVAEHLIQKLDATPEKFDFCN</sequence>
<comment type="caution">
    <text evidence="1">The sequence shown here is derived from an EMBL/GenBank/DDBJ whole genome shotgun (WGS) entry which is preliminary data.</text>
</comment>
<evidence type="ECO:0000313" key="1">
    <source>
        <dbReference type="EMBL" id="MBE9212381.1"/>
    </source>
</evidence>
<organism evidence="1 2">
    <name type="scientific">Plectonema cf. radiosum LEGE 06105</name>
    <dbReference type="NCBI Taxonomy" id="945769"/>
    <lineage>
        <taxon>Bacteria</taxon>
        <taxon>Bacillati</taxon>
        <taxon>Cyanobacteriota</taxon>
        <taxon>Cyanophyceae</taxon>
        <taxon>Oscillatoriophycideae</taxon>
        <taxon>Oscillatoriales</taxon>
        <taxon>Microcoleaceae</taxon>
        <taxon>Plectonema</taxon>
    </lineage>
</organism>
<dbReference type="Proteomes" id="UP000620559">
    <property type="component" value="Unassembled WGS sequence"/>
</dbReference>
<evidence type="ECO:0008006" key="3">
    <source>
        <dbReference type="Google" id="ProtNLM"/>
    </source>
</evidence>
<dbReference type="RefSeq" id="WP_193918260.1">
    <property type="nucleotide sequence ID" value="NZ_JADEWL010000013.1"/>
</dbReference>
<dbReference type="AlphaFoldDB" id="A0A8J7FDR4"/>
<dbReference type="Gene3D" id="3.50.50.60">
    <property type="entry name" value="FAD/NAD(P)-binding domain"/>
    <property type="match status" value="1"/>
</dbReference>
<dbReference type="InterPro" id="IPR036188">
    <property type="entry name" value="FAD/NAD-bd_sf"/>
</dbReference>
<keyword evidence="2" id="KW-1185">Reference proteome</keyword>
<dbReference type="EMBL" id="JADEWL010000013">
    <property type="protein sequence ID" value="MBE9212381.1"/>
    <property type="molecule type" value="Genomic_DNA"/>
</dbReference>
<reference evidence="1" key="1">
    <citation type="submission" date="2020-10" db="EMBL/GenBank/DDBJ databases">
        <authorList>
            <person name="Castelo-Branco R."/>
            <person name="Eusebio N."/>
            <person name="Adriana R."/>
            <person name="Vieira A."/>
            <person name="Brugerolle De Fraissinette N."/>
            <person name="Rezende De Castro R."/>
            <person name="Schneider M.P."/>
            <person name="Vasconcelos V."/>
            <person name="Leao P.N."/>
        </authorList>
    </citation>
    <scope>NUCLEOTIDE SEQUENCE</scope>
    <source>
        <strain evidence="1">LEGE 06105</strain>
    </source>
</reference>
<proteinExistence type="predicted"/>
<gene>
    <name evidence="1" type="ORF">IQ247_06600</name>
</gene>
<accession>A0A8J7FDR4</accession>
<evidence type="ECO:0000313" key="2">
    <source>
        <dbReference type="Proteomes" id="UP000620559"/>
    </source>
</evidence>